<name>X1GBX4_9ZZZZ</name>
<reference evidence="2" key="1">
    <citation type="journal article" date="2014" name="Front. Microbiol.">
        <title>High frequency of phylogenetically diverse reductive dehalogenase-homologous genes in deep subseafloor sedimentary metagenomes.</title>
        <authorList>
            <person name="Kawai M."/>
            <person name="Futagami T."/>
            <person name="Toyoda A."/>
            <person name="Takaki Y."/>
            <person name="Nishi S."/>
            <person name="Hori S."/>
            <person name="Arai W."/>
            <person name="Tsubouchi T."/>
            <person name="Morono Y."/>
            <person name="Uchiyama I."/>
            <person name="Ito T."/>
            <person name="Fujiyama A."/>
            <person name="Inagaki F."/>
            <person name="Takami H."/>
        </authorList>
    </citation>
    <scope>NUCLEOTIDE SEQUENCE</scope>
    <source>
        <strain evidence="2">Expedition CK06-06</strain>
    </source>
</reference>
<feature type="region of interest" description="Disordered" evidence="1">
    <location>
        <begin position="1"/>
        <end position="30"/>
    </location>
</feature>
<dbReference type="EMBL" id="BARU01020929">
    <property type="protein sequence ID" value="GAH54727.1"/>
    <property type="molecule type" value="Genomic_DNA"/>
</dbReference>
<protein>
    <submittedName>
        <fullName evidence="2">Uncharacterized protein</fullName>
    </submittedName>
</protein>
<organism evidence="2">
    <name type="scientific">marine sediment metagenome</name>
    <dbReference type="NCBI Taxonomy" id="412755"/>
    <lineage>
        <taxon>unclassified sequences</taxon>
        <taxon>metagenomes</taxon>
        <taxon>ecological metagenomes</taxon>
    </lineage>
</organism>
<comment type="caution">
    <text evidence="2">The sequence shown here is derived from an EMBL/GenBank/DDBJ whole genome shotgun (WGS) entry which is preliminary data.</text>
</comment>
<feature type="non-terminal residue" evidence="2">
    <location>
        <position position="1"/>
    </location>
</feature>
<accession>X1GBX4</accession>
<evidence type="ECO:0000313" key="2">
    <source>
        <dbReference type="EMBL" id="GAH54727.1"/>
    </source>
</evidence>
<gene>
    <name evidence="2" type="ORF">S03H2_34312</name>
</gene>
<proteinExistence type="predicted"/>
<dbReference type="AlphaFoldDB" id="X1GBX4"/>
<evidence type="ECO:0000256" key="1">
    <source>
        <dbReference type="SAM" id="MobiDB-lite"/>
    </source>
</evidence>
<sequence>PTSQQVKINPEIGFEQESPPPEPSKQIDKH</sequence>